<dbReference type="PANTHER" id="PTHR33571:SF12">
    <property type="entry name" value="BSL3053 PROTEIN"/>
    <property type="match status" value="1"/>
</dbReference>
<dbReference type="EMBL" id="JAROCF010000001">
    <property type="protein sequence ID" value="MDN4614889.1"/>
    <property type="molecule type" value="Genomic_DNA"/>
</dbReference>
<dbReference type="InterPro" id="IPR043519">
    <property type="entry name" value="NT_sf"/>
</dbReference>
<dbReference type="Gene3D" id="3.30.460.10">
    <property type="entry name" value="Beta Polymerase, domain 2"/>
    <property type="match status" value="1"/>
</dbReference>
<evidence type="ECO:0000256" key="6">
    <source>
        <dbReference type="ARBA" id="ARBA00022840"/>
    </source>
</evidence>
<keyword evidence="3" id="KW-0548">Nucleotidyltransferase</keyword>
<evidence type="ECO:0000256" key="4">
    <source>
        <dbReference type="ARBA" id="ARBA00022723"/>
    </source>
</evidence>
<evidence type="ECO:0000259" key="8">
    <source>
        <dbReference type="Pfam" id="PF18765"/>
    </source>
</evidence>
<keyword evidence="4" id="KW-0479">Metal-binding</keyword>
<reference evidence="9" key="1">
    <citation type="submission" date="2023-06" db="EMBL/GenBank/DDBJ databases">
        <title>MT1 and MT2 Draft Genomes of Novel Species.</title>
        <authorList>
            <person name="Venkateswaran K."/>
        </authorList>
    </citation>
    <scope>NUCLEOTIDE SEQUENCE</scope>
    <source>
        <strain evidence="9">F6_8S_P_1B</strain>
    </source>
</reference>
<evidence type="ECO:0000256" key="2">
    <source>
        <dbReference type="ARBA" id="ARBA00022679"/>
    </source>
</evidence>
<dbReference type="Proteomes" id="UP001174208">
    <property type="component" value="Unassembled WGS sequence"/>
</dbReference>
<keyword evidence="7" id="KW-0460">Magnesium</keyword>
<keyword evidence="10" id="KW-1185">Reference proteome</keyword>
<dbReference type="Pfam" id="PF18765">
    <property type="entry name" value="Polbeta"/>
    <property type="match status" value="1"/>
</dbReference>
<keyword evidence="5" id="KW-0547">Nucleotide-binding</keyword>
<dbReference type="PANTHER" id="PTHR33571">
    <property type="entry name" value="SSL8005 PROTEIN"/>
    <property type="match status" value="1"/>
</dbReference>
<keyword evidence="2" id="KW-0808">Transferase</keyword>
<evidence type="ECO:0000256" key="1">
    <source>
        <dbReference type="ARBA" id="ARBA00001946"/>
    </source>
</evidence>
<gene>
    <name evidence="9" type="ORF">P5G50_10545</name>
</gene>
<dbReference type="SUPFAM" id="SSF81301">
    <property type="entry name" value="Nucleotidyltransferase"/>
    <property type="match status" value="1"/>
</dbReference>
<proteinExistence type="predicted"/>
<accession>A0ABT8KBQ1</accession>
<feature type="domain" description="Polymerase beta nucleotidyltransferase" evidence="8">
    <location>
        <begin position="12"/>
        <end position="99"/>
    </location>
</feature>
<comment type="cofactor">
    <cofactor evidence="1">
        <name>Mg(2+)</name>
        <dbReference type="ChEBI" id="CHEBI:18420"/>
    </cofactor>
</comment>
<evidence type="ECO:0000256" key="7">
    <source>
        <dbReference type="ARBA" id="ARBA00022842"/>
    </source>
</evidence>
<keyword evidence="6" id="KW-0067">ATP-binding</keyword>
<dbReference type="InterPro" id="IPR052038">
    <property type="entry name" value="Type-VII_TA_antitoxin"/>
</dbReference>
<dbReference type="InterPro" id="IPR041633">
    <property type="entry name" value="Polbeta"/>
</dbReference>
<evidence type="ECO:0000313" key="9">
    <source>
        <dbReference type="EMBL" id="MDN4614889.1"/>
    </source>
</evidence>
<protein>
    <submittedName>
        <fullName evidence="9">Nucleotidyltransferase domain-containing protein</fullName>
    </submittedName>
</protein>
<evidence type="ECO:0000256" key="5">
    <source>
        <dbReference type="ARBA" id="ARBA00022741"/>
    </source>
</evidence>
<name>A0ABT8KBQ1_9MICO</name>
<evidence type="ECO:0000256" key="3">
    <source>
        <dbReference type="ARBA" id="ARBA00022695"/>
    </source>
</evidence>
<organism evidence="9 10">
    <name type="scientific">Leifsonia williamsii</name>
    <dbReference type="NCBI Taxonomy" id="3035919"/>
    <lineage>
        <taxon>Bacteria</taxon>
        <taxon>Bacillati</taxon>
        <taxon>Actinomycetota</taxon>
        <taxon>Actinomycetes</taxon>
        <taxon>Micrococcales</taxon>
        <taxon>Microbacteriaceae</taxon>
        <taxon>Leifsonia</taxon>
    </lineage>
</organism>
<comment type="caution">
    <text evidence="9">The sequence shown here is derived from an EMBL/GenBank/DDBJ whole genome shotgun (WGS) entry which is preliminary data.</text>
</comment>
<dbReference type="RefSeq" id="WP_301209266.1">
    <property type="nucleotide sequence ID" value="NZ_JAROCF010000001.1"/>
</dbReference>
<sequence length="101" mass="10875">MTTAVPIDVQAIARACEAHGVERLRIFGSVLGGAFDDETSDVDFLVDFLPGRGGLLHDFFDLKVDLERIVGRSVDLVDAGAVRNPYFARSAFASAENVYAA</sequence>
<evidence type="ECO:0000313" key="10">
    <source>
        <dbReference type="Proteomes" id="UP001174208"/>
    </source>
</evidence>